<keyword evidence="3" id="KW-1185">Reference proteome</keyword>
<protein>
    <recommendedName>
        <fullName evidence="4">S-formylglutathione hydrolase FrmB</fullName>
    </recommendedName>
</protein>
<keyword evidence="1" id="KW-0472">Membrane</keyword>
<feature type="transmembrane region" description="Helical" evidence="1">
    <location>
        <begin position="35"/>
        <end position="56"/>
    </location>
</feature>
<dbReference type="AlphaFoldDB" id="A0A9W6SID3"/>
<gene>
    <name evidence="2" type="ORF">Afil01_08880</name>
</gene>
<dbReference type="InterPro" id="IPR000801">
    <property type="entry name" value="Esterase-like"/>
</dbReference>
<dbReference type="Pfam" id="PF00756">
    <property type="entry name" value="Esterase"/>
    <property type="match status" value="1"/>
</dbReference>
<feature type="transmembrane region" description="Helical" evidence="1">
    <location>
        <begin position="6"/>
        <end position="28"/>
    </location>
</feature>
<proteinExistence type="predicted"/>
<dbReference type="Gene3D" id="3.40.50.1820">
    <property type="entry name" value="alpha/beta hydrolase"/>
    <property type="match status" value="1"/>
</dbReference>
<feature type="transmembrane region" description="Helical" evidence="1">
    <location>
        <begin position="68"/>
        <end position="88"/>
    </location>
</feature>
<accession>A0A9W6SID3</accession>
<dbReference type="RefSeq" id="WP_285661280.1">
    <property type="nucleotide sequence ID" value="NZ_BSTX01000001.1"/>
</dbReference>
<name>A0A9W6SID3_9ACTN</name>
<sequence length="433" mass="47041">MWHWSLITGTVVKWTVVLGVLALLFLLIDTGKRWWTRWVPGALLGGIGFALLAKFIVEDVWKPFPDKIELHTCGLIALLIAAVVLAVGKILRHRWYMKALVVLAVVLVIPFVGVQVNRIYGWYPSMSGLLGHLPVEKVELADYPVDVAKVEPGPGQSLMDVWQPPADLPKHGVLASIDPPADASGFRARDGWVYLPPAYQVTPRPVLPVLVVVSGQPGSPRDWIDSAQIVEMMDAYAAAHEGLAPVVVMPDQLGSLWNNTMCVDSPLGNAFTYLSVDVPAFVRANLTVSGDPKEWAMGGLSQGGTCSLQMAVNAPGVYGRFIDLSGEKEPSLGTRQKTLDEAFGGSADAYKRVNPVDVMAQKRFPDTAGRFTIGERDKMLGDLKGVYEAAAAAGMEVEFNTVPGGHDMNAWRDGMRDSLPWIGDHLGITRPRS</sequence>
<dbReference type="Proteomes" id="UP001165079">
    <property type="component" value="Unassembled WGS sequence"/>
</dbReference>
<evidence type="ECO:0000256" key="1">
    <source>
        <dbReference type="SAM" id="Phobius"/>
    </source>
</evidence>
<keyword evidence="1" id="KW-1133">Transmembrane helix</keyword>
<evidence type="ECO:0000313" key="2">
    <source>
        <dbReference type="EMBL" id="GLZ76081.1"/>
    </source>
</evidence>
<feature type="transmembrane region" description="Helical" evidence="1">
    <location>
        <begin position="95"/>
        <end position="116"/>
    </location>
</feature>
<dbReference type="SUPFAM" id="SSF53474">
    <property type="entry name" value="alpha/beta-Hydrolases"/>
    <property type="match status" value="1"/>
</dbReference>
<reference evidence="2" key="1">
    <citation type="submission" date="2023-03" db="EMBL/GenBank/DDBJ databases">
        <title>Actinorhabdospora filicis NBRC 111898.</title>
        <authorList>
            <person name="Ichikawa N."/>
            <person name="Sato H."/>
            <person name="Tonouchi N."/>
        </authorList>
    </citation>
    <scope>NUCLEOTIDE SEQUENCE</scope>
    <source>
        <strain evidence="2">NBRC 111898</strain>
    </source>
</reference>
<dbReference type="InterPro" id="IPR029058">
    <property type="entry name" value="AB_hydrolase_fold"/>
</dbReference>
<comment type="caution">
    <text evidence="2">The sequence shown here is derived from an EMBL/GenBank/DDBJ whole genome shotgun (WGS) entry which is preliminary data.</text>
</comment>
<keyword evidence="1" id="KW-0812">Transmembrane</keyword>
<dbReference type="EMBL" id="BSTX01000001">
    <property type="protein sequence ID" value="GLZ76081.1"/>
    <property type="molecule type" value="Genomic_DNA"/>
</dbReference>
<organism evidence="2 3">
    <name type="scientific">Actinorhabdospora filicis</name>
    <dbReference type="NCBI Taxonomy" id="1785913"/>
    <lineage>
        <taxon>Bacteria</taxon>
        <taxon>Bacillati</taxon>
        <taxon>Actinomycetota</taxon>
        <taxon>Actinomycetes</taxon>
        <taxon>Micromonosporales</taxon>
        <taxon>Micromonosporaceae</taxon>
        <taxon>Actinorhabdospora</taxon>
    </lineage>
</organism>
<dbReference type="InterPro" id="IPR050583">
    <property type="entry name" value="Mycobacterial_A85_antigen"/>
</dbReference>
<evidence type="ECO:0000313" key="3">
    <source>
        <dbReference type="Proteomes" id="UP001165079"/>
    </source>
</evidence>
<dbReference type="PANTHER" id="PTHR48098:SF1">
    <property type="entry name" value="DIACYLGLYCEROL ACYLTRANSFERASE_MYCOLYLTRANSFERASE AG85A"/>
    <property type="match status" value="1"/>
</dbReference>
<dbReference type="GO" id="GO:0016747">
    <property type="term" value="F:acyltransferase activity, transferring groups other than amino-acyl groups"/>
    <property type="evidence" value="ECO:0007669"/>
    <property type="project" value="TreeGrafter"/>
</dbReference>
<dbReference type="PANTHER" id="PTHR48098">
    <property type="entry name" value="ENTEROCHELIN ESTERASE-RELATED"/>
    <property type="match status" value="1"/>
</dbReference>
<evidence type="ECO:0008006" key="4">
    <source>
        <dbReference type="Google" id="ProtNLM"/>
    </source>
</evidence>